<dbReference type="Proteomes" id="UP000046067">
    <property type="component" value="Unassembled WGS sequence"/>
</dbReference>
<name>A0A656A0C6_VIBCL</name>
<gene>
    <name evidence="1" type="ORF">ERS013201_03865</name>
</gene>
<dbReference type="RefSeq" id="WP_000432689.1">
    <property type="nucleotide sequence ID" value="NZ_CWSO01000008.1"/>
</dbReference>
<sequence>MENVSSIVPEQDFTCSFADLLKRPRHAQEPQKLEPKRTIIRWTEEEKTQLTALFKQGTNVDEIASQLNRPVDGVLGQIRKLGLRRCKMLTLEQEQFLKRDFWLLGVEGCAKKLCRNRSTIAYYAKLLNLKKPTRDEVDPPIPRCLLPYDMVKRVAILQRKSPTSRNQVEDAVVIFYDKNGPSTSMMAMHLDELCAALDRHFRRKPGVTASALMYGYKAV</sequence>
<dbReference type="AlphaFoldDB" id="A0A656A0C6"/>
<dbReference type="Gene3D" id="1.10.10.60">
    <property type="entry name" value="Homeodomain-like"/>
    <property type="match status" value="1"/>
</dbReference>
<evidence type="ECO:0000313" key="1">
    <source>
        <dbReference type="EMBL" id="CSC90666.1"/>
    </source>
</evidence>
<evidence type="ECO:0008006" key="3">
    <source>
        <dbReference type="Google" id="ProtNLM"/>
    </source>
</evidence>
<organism evidence="1 2">
    <name type="scientific">Vibrio cholerae</name>
    <dbReference type="NCBI Taxonomy" id="666"/>
    <lineage>
        <taxon>Bacteria</taxon>
        <taxon>Pseudomonadati</taxon>
        <taxon>Pseudomonadota</taxon>
        <taxon>Gammaproteobacteria</taxon>
        <taxon>Vibrionales</taxon>
        <taxon>Vibrionaceae</taxon>
        <taxon>Vibrio</taxon>
    </lineage>
</organism>
<evidence type="ECO:0000313" key="2">
    <source>
        <dbReference type="Proteomes" id="UP000046067"/>
    </source>
</evidence>
<reference evidence="1 2" key="1">
    <citation type="submission" date="2015-07" db="EMBL/GenBank/DDBJ databases">
        <authorList>
            <consortium name="Pathogen Informatics"/>
        </authorList>
    </citation>
    <scope>NUCLEOTIDE SEQUENCE [LARGE SCALE GENOMIC DNA]</scope>
    <source>
        <strain evidence="1 2">A325</strain>
    </source>
</reference>
<proteinExistence type="predicted"/>
<dbReference type="EMBL" id="CWQJ01000054">
    <property type="protein sequence ID" value="CSC90666.1"/>
    <property type="molecule type" value="Genomic_DNA"/>
</dbReference>
<accession>A0A656A0C6</accession>
<protein>
    <recommendedName>
        <fullName evidence="3">GcrA cell cycle regulator family protein</fullName>
    </recommendedName>
</protein>